<name>A0ACB8D908_DERSI</name>
<sequence length="330" mass="37041">MRCVPEKSKVIRVLGGGIYKGPEDHGNQEEQNNLKACHTFQTLRSATKRISRIVKRITRRRKGMRDEMLRLVHQVISRMTYEPPISYHYHSLKKRDQSKSMPSSEAHTNLPWKLAALEMHNTFAELSDVVMASQKSRLQNTAAARASSTGPERQRSFVPSMGNDHSRPRSEERPRQRQQFKGDPYETHVDVAAYPTGGRFAVAAVNGRDNSLILAASVRAETPAAAETIAAALVIKQNDRKNQRRQAGRAGGSRHEVLSRTGPGYAPVDFFENDAEHHMQLVEKLRASRAMQQKLAVEMRGLREATTLIATTLRQLVAALAHGLRERSQP</sequence>
<dbReference type="Proteomes" id="UP000821865">
    <property type="component" value="Chromosome 3"/>
</dbReference>
<evidence type="ECO:0000313" key="1">
    <source>
        <dbReference type="EMBL" id="KAH7960955.1"/>
    </source>
</evidence>
<organism evidence="1 2">
    <name type="scientific">Dermacentor silvarum</name>
    <name type="common">Tick</name>
    <dbReference type="NCBI Taxonomy" id="543639"/>
    <lineage>
        <taxon>Eukaryota</taxon>
        <taxon>Metazoa</taxon>
        <taxon>Ecdysozoa</taxon>
        <taxon>Arthropoda</taxon>
        <taxon>Chelicerata</taxon>
        <taxon>Arachnida</taxon>
        <taxon>Acari</taxon>
        <taxon>Parasitiformes</taxon>
        <taxon>Ixodida</taxon>
        <taxon>Ixodoidea</taxon>
        <taxon>Ixodidae</taxon>
        <taxon>Rhipicephalinae</taxon>
        <taxon>Dermacentor</taxon>
    </lineage>
</organism>
<keyword evidence="2" id="KW-1185">Reference proteome</keyword>
<reference evidence="1" key="1">
    <citation type="submission" date="2020-05" db="EMBL/GenBank/DDBJ databases">
        <title>Large-scale comparative analyses of tick genomes elucidate their genetic diversity and vector capacities.</title>
        <authorList>
            <person name="Jia N."/>
            <person name="Wang J."/>
            <person name="Shi W."/>
            <person name="Du L."/>
            <person name="Sun Y."/>
            <person name="Zhan W."/>
            <person name="Jiang J."/>
            <person name="Wang Q."/>
            <person name="Zhang B."/>
            <person name="Ji P."/>
            <person name="Sakyi L.B."/>
            <person name="Cui X."/>
            <person name="Yuan T."/>
            <person name="Jiang B."/>
            <person name="Yang W."/>
            <person name="Lam T.T.-Y."/>
            <person name="Chang Q."/>
            <person name="Ding S."/>
            <person name="Wang X."/>
            <person name="Zhu J."/>
            <person name="Ruan X."/>
            <person name="Zhao L."/>
            <person name="Wei J."/>
            <person name="Que T."/>
            <person name="Du C."/>
            <person name="Cheng J."/>
            <person name="Dai P."/>
            <person name="Han X."/>
            <person name="Huang E."/>
            <person name="Gao Y."/>
            <person name="Liu J."/>
            <person name="Shao H."/>
            <person name="Ye R."/>
            <person name="Li L."/>
            <person name="Wei W."/>
            <person name="Wang X."/>
            <person name="Wang C."/>
            <person name="Yang T."/>
            <person name="Huo Q."/>
            <person name="Li W."/>
            <person name="Guo W."/>
            <person name="Chen H."/>
            <person name="Zhou L."/>
            <person name="Ni X."/>
            <person name="Tian J."/>
            <person name="Zhou Y."/>
            <person name="Sheng Y."/>
            <person name="Liu T."/>
            <person name="Pan Y."/>
            <person name="Xia L."/>
            <person name="Li J."/>
            <person name="Zhao F."/>
            <person name="Cao W."/>
        </authorList>
    </citation>
    <scope>NUCLEOTIDE SEQUENCE</scope>
    <source>
        <strain evidence="1">Dsil-2018</strain>
    </source>
</reference>
<comment type="caution">
    <text evidence="1">The sequence shown here is derived from an EMBL/GenBank/DDBJ whole genome shotgun (WGS) entry which is preliminary data.</text>
</comment>
<evidence type="ECO:0000313" key="2">
    <source>
        <dbReference type="Proteomes" id="UP000821865"/>
    </source>
</evidence>
<proteinExistence type="predicted"/>
<protein>
    <submittedName>
        <fullName evidence="1">Uncharacterized protein</fullName>
    </submittedName>
</protein>
<accession>A0ACB8D908</accession>
<dbReference type="EMBL" id="CM023472">
    <property type="protein sequence ID" value="KAH7960955.1"/>
    <property type="molecule type" value="Genomic_DNA"/>
</dbReference>
<gene>
    <name evidence="1" type="ORF">HPB49_025284</name>
</gene>